<feature type="compositionally biased region" description="Polar residues" evidence="2">
    <location>
        <begin position="2381"/>
        <end position="2391"/>
    </location>
</feature>
<feature type="coiled-coil region" evidence="1">
    <location>
        <begin position="1931"/>
        <end position="1958"/>
    </location>
</feature>
<feature type="region of interest" description="Disordered" evidence="2">
    <location>
        <begin position="1387"/>
        <end position="1442"/>
    </location>
</feature>
<evidence type="ECO:0000256" key="1">
    <source>
        <dbReference type="SAM" id="Coils"/>
    </source>
</evidence>
<feature type="coiled-coil region" evidence="1">
    <location>
        <begin position="1679"/>
        <end position="1706"/>
    </location>
</feature>
<feature type="compositionally biased region" description="Basic residues" evidence="2">
    <location>
        <begin position="1511"/>
        <end position="1522"/>
    </location>
</feature>
<feature type="compositionally biased region" description="Basic and acidic residues" evidence="2">
    <location>
        <begin position="636"/>
        <end position="645"/>
    </location>
</feature>
<dbReference type="CDD" id="cd23767">
    <property type="entry name" value="IQCD"/>
    <property type="match status" value="1"/>
</dbReference>
<feature type="region of interest" description="Disordered" evidence="2">
    <location>
        <begin position="2381"/>
        <end position="2414"/>
    </location>
</feature>
<feature type="compositionally biased region" description="Basic residues" evidence="2">
    <location>
        <begin position="548"/>
        <end position="561"/>
    </location>
</feature>
<feature type="compositionally biased region" description="Polar residues" evidence="2">
    <location>
        <begin position="444"/>
        <end position="464"/>
    </location>
</feature>
<dbReference type="PANTHER" id="PTHR13958:SF3">
    <property type="entry name" value="CAP-GLY DOMAIN-CONTAINING PROTEIN-RELATED"/>
    <property type="match status" value="1"/>
</dbReference>
<feature type="region of interest" description="Disordered" evidence="2">
    <location>
        <begin position="636"/>
        <end position="670"/>
    </location>
</feature>
<feature type="compositionally biased region" description="Polar residues" evidence="2">
    <location>
        <begin position="1046"/>
        <end position="1059"/>
    </location>
</feature>
<feature type="compositionally biased region" description="Polar residues" evidence="2">
    <location>
        <begin position="2072"/>
        <end position="2086"/>
    </location>
</feature>
<feature type="compositionally biased region" description="Polar residues" evidence="2">
    <location>
        <begin position="2125"/>
        <end position="2136"/>
    </location>
</feature>
<proteinExistence type="predicted"/>
<dbReference type="RefSeq" id="XP_022250033.1">
    <property type="nucleotide sequence ID" value="XM_022394325.1"/>
</dbReference>
<feature type="region of interest" description="Disordered" evidence="2">
    <location>
        <begin position="2448"/>
        <end position="2534"/>
    </location>
</feature>
<feature type="region of interest" description="Disordered" evidence="2">
    <location>
        <begin position="1504"/>
        <end position="1576"/>
    </location>
</feature>
<feature type="region of interest" description="Disordered" evidence="2">
    <location>
        <begin position="530"/>
        <end position="573"/>
    </location>
</feature>
<feature type="compositionally biased region" description="Basic and acidic residues" evidence="2">
    <location>
        <begin position="1410"/>
        <end position="1428"/>
    </location>
</feature>
<dbReference type="RefSeq" id="XP_013782068.2">
    <property type="nucleotide sequence ID" value="XM_013926614.2"/>
</dbReference>
<feature type="region of interest" description="Disordered" evidence="2">
    <location>
        <begin position="2279"/>
        <end position="2325"/>
    </location>
</feature>
<feature type="region of interest" description="Disordered" evidence="2">
    <location>
        <begin position="1041"/>
        <end position="1060"/>
    </location>
</feature>
<dbReference type="Pfam" id="PF00612">
    <property type="entry name" value="IQ"/>
    <property type="match status" value="1"/>
</dbReference>
<feature type="compositionally biased region" description="Basic and acidic residues" evidence="2">
    <location>
        <begin position="2448"/>
        <end position="2461"/>
    </location>
</feature>
<gene>
    <name evidence="4 5" type="primary">LOC106466339</name>
</gene>
<feature type="compositionally biased region" description="Low complexity" evidence="2">
    <location>
        <begin position="1985"/>
        <end position="2004"/>
    </location>
</feature>
<dbReference type="InterPro" id="IPR000048">
    <property type="entry name" value="IQ_motif_EF-hand-BS"/>
</dbReference>
<feature type="compositionally biased region" description="Basic and acidic residues" evidence="2">
    <location>
        <begin position="2506"/>
        <end position="2517"/>
    </location>
</feature>
<feature type="compositionally biased region" description="Basic and acidic residues" evidence="2">
    <location>
        <begin position="2005"/>
        <end position="2014"/>
    </location>
</feature>
<dbReference type="Gene3D" id="1.20.5.190">
    <property type="match status" value="1"/>
</dbReference>
<feature type="region of interest" description="Disordered" evidence="2">
    <location>
        <begin position="374"/>
        <end position="411"/>
    </location>
</feature>
<dbReference type="GeneID" id="106466339"/>
<sequence length="2558" mass="285909">MSHKNPAFLQHTDNDYQPFFKTPEMELQSRSTSAWQNLEKAWSSVGVLKEQLAKTQQKLDRASKGYTYSDPSPSTFVSSSMHSGKPLRTLKTIEPLTSSKMNQGFMRDTDYQSLNVHNNDQSFMEDLPEKLPATTLAWTIKSTRMWEESSSSSKDSCLEEVGDFNSVGLGKWTYNSGIPTWLQQKNLGSEHVVFSEWEKQFLLKELSDFGDFTSETNSEALRETKVCFINDQNSVLQYQRTPVLSEQLRYIPMPGAKSGLEKIKDLIERQKKDFTDRASVNAEAQQSAVEVFITPRPIKSPDLEVKKEVSKDLEQNATDLPSELHRGCTCPKKVHAEIQLINQNVSRKVAPAPTIPVYRGFSASGKINTNRMVQERKQVKQEPERTSKGSKEISNTVNISPGKRIRKRKKSPKLTNSNLIITPATWREERALVLQKLGALHVSGSPSTQVGQSSQVQKSDVNKSTARKGENDSTDKHKANFQDMKKEVHSSVPVRPDRSEGATATLSPENKIAGKVRTVLKDLQSYDAERDDSFVQEDEVTTQQPSSKKPKRMGSKKRKALKQSELEQKAPAPKVRHYDPTVVRQYISKQKSERRKQMVEERQKTVLAEERKLQQLQQLYAKQKITVLASIKKPTLDNDNKKQSESDMIAKPTSTPQNSQNNEEEHTNSSYLETVPLSTSLAEESSSANQINDLQSVCTTQPSDVKVECTSYELPAIVAEGSSHLLKSKSFSKPESLQAQQETFVHPVVKNLQTLATSIQSRIDEESRRLKALLEGVRSDDSSQCLTLPGGSEGHVSVEGRNSLSKESLPGIGDLRAHQRKQQHHKLTQAAVKIQSVFRGYKTRKELRKLRENNMIVSSVFASEEKDTDDSLSEGPLLSDDGKENCSKRLIEAWQDNSEKTLKHKYSFRSNWNIPRTPDPFNFISAWQQKQMFPLQRIQSKTDSSFKLNLQLASKTSPDMEYSADFTESSVKSSETSIRLHTLSESLSHNTSSSSLTVSEKRNDLVSGGFTNSQDEVDEISSRIYPSVKKQVSVAVLEKDSAEKTVPSNKNSKETSLNAVVSRKDSYEELDVSDTLSEGSLSSGTLSEGRISALNASGSKESRKETSSSVTLRSEDHELKPFSGVESKHENVIQRSSTTSSDAVIPTRNSVSVRHSMIPENRHDQVKPQDLSRLPPSSLGIRLSAELTYLDDINESLLQLSEVSRVHAVSSARQDVISVANILEDVQQSHKKEHRELHQEIQRQQHELDLIRHSQQQMVEDNAQRAFTDSAQKLMNYQARAAVATAEAARELAKVKVTPLKEFGALWQQHSEGTTRLISTAAAAAATSAVTAVFQGQQQKSISFREKPGTGNEKLSDHLSYTSDFEQVSTLPSSKLEDVSEKLHDVQLSGVSESVTERNRSKLSSSSSISEDKEVSNDTAEHVSDKNNSKFSSVSEDKGMSDTVVSEHLHEEAGSNQPSAASCVSEQISTVREKNENTVSEHLYSLGEKNESFISDHTLSRDESRQFVTSRFRHKKSARSRSSKTEDRSTENTEQYEEGVPKLHSSKLVLPTKDHRSHSHSRNKPSSISSTSSTSDQESQFSVGLLLYGEEKEGSVPSLFSEESFTNFTVNMVRRLAKEEELRARHQLALLQLQEKALVDKARSEMAWLELAKRNFRLKGSENKVPSVRKRQRGILMKLKQERSEIQRLQQAHRSAAKNRREFLEQQEKVKELKSGVCQKEDINLEEEIEIFSKKSRSSSNSESLDYSGIISKAKKNPSLNSKILGDSVSEHVSTESAVLTEEAVSEHVSTESVVLTEESVSEHISTESVDATEESIKPATDEDHEISEGSETPSLESVVEAIGPTSSQTTSSKTSIPTSLKSEKRIEKPVERHKLAEKGADKSLSRLKGSSDMSSKQTSREGHLKLKAGKRYLTKREQNLHQRRKDLEHLIKWQHQLDKQEAEVRKLEKKALELLDTDRKSMAITEYSSTEKRTRQTAESPDKTILNSTTITTQQIQGSTSVSSKEDRKERTRTSGSDSSVAEDLSLHDQSRVSSDSILEEVIQCTSRISPAYDKKDGAQNVADLYSESFESADNSVTSNPSAQKISKRGSKSEEVSGGHRSFGIMIRSPLVPRSHRRHDSSGSEDSLTISLSETASDQSDIEGRIFALKEELRHRRLVAERLKKDQKQIYRERLKEREQSLKKQIEAYDKFIQKTKQDLDQELETSVLSSSSLTPLQIKPQIKQPRVAESRRLCKQLKLDKSQSSGEVSPVKLCAEVTAVDDATELGISKSEQEISTLLPYSRDEQKSTDFTSSGSSKSQQDNTGTVQSYFKDKQDCSGSSTSGYTYDHEVKKALVLGFEDEHKYKNMPSLNSRGEQEFSMCKEVSVVSDLYVSKSKNTDSVVTSSSNKHGVKDKGPSISKDQFVSSESEEEVKESVPSCEVNFDILLLSGSKSVSQTISSVLLDSRPEEQISESEHSKSRSVPEGTESVPSSSSAKDRISESESGIVHEVTGLVHSGSRAKKRISESEHLESRSVPEGTESVPSSSSAKEKVKIKSFRIKTHIRSYRVSAFWFQC</sequence>
<dbReference type="Proteomes" id="UP000694941">
    <property type="component" value="Unplaced"/>
</dbReference>
<dbReference type="PANTHER" id="PTHR13958">
    <property type="entry name" value="CENTROSOME-ASSOCIATED PROTEIN 350"/>
    <property type="match status" value="1"/>
</dbReference>
<reference evidence="4 5" key="1">
    <citation type="submission" date="2025-05" db="UniProtKB">
        <authorList>
            <consortium name="RefSeq"/>
        </authorList>
    </citation>
    <scope>IDENTIFICATION</scope>
    <source>
        <tissue evidence="4 5">Muscle</tissue>
    </source>
</reference>
<evidence type="ECO:0000313" key="4">
    <source>
        <dbReference type="RefSeq" id="XP_013782068.2"/>
    </source>
</evidence>
<feature type="compositionally biased region" description="Basic and acidic residues" evidence="2">
    <location>
        <begin position="374"/>
        <end position="391"/>
    </location>
</feature>
<dbReference type="InterPro" id="IPR028750">
    <property type="entry name" value="CEP350/CC187"/>
</dbReference>
<evidence type="ECO:0000313" key="5">
    <source>
        <dbReference type="RefSeq" id="XP_022250033.1"/>
    </source>
</evidence>
<feature type="compositionally biased region" description="Basic and acidic residues" evidence="2">
    <location>
        <begin position="467"/>
        <end position="500"/>
    </location>
</feature>
<feature type="compositionally biased region" description="Low complexity" evidence="2">
    <location>
        <begin position="2291"/>
        <end position="2304"/>
    </location>
</feature>
<evidence type="ECO:0000256" key="2">
    <source>
        <dbReference type="SAM" id="MobiDB-lite"/>
    </source>
</evidence>
<organism evidence="3 4">
    <name type="scientific">Limulus polyphemus</name>
    <name type="common">Atlantic horseshoe crab</name>
    <dbReference type="NCBI Taxonomy" id="6850"/>
    <lineage>
        <taxon>Eukaryota</taxon>
        <taxon>Metazoa</taxon>
        <taxon>Ecdysozoa</taxon>
        <taxon>Arthropoda</taxon>
        <taxon>Chelicerata</taxon>
        <taxon>Merostomata</taxon>
        <taxon>Xiphosura</taxon>
        <taxon>Limulidae</taxon>
        <taxon>Limulus</taxon>
    </lineage>
</organism>
<feature type="region of interest" description="Disordered" evidence="2">
    <location>
        <begin position="443"/>
        <end position="508"/>
    </location>
</feature>
<feature type="region of interest" description="Disordered" evidence="2">
    <location>
        <begin position="2072"/>
        <end position="2136"/>
    </location>
</feature>
<accession>A0ABM1BHG3</accession>
<name>A0ABM1BHG3_LIMPO</name>
<feature type="region of interest" description="Disordered" evidence="2">
    <location>
        <begin position="1093"/>
        <end position="1119"/>
    </location>
</feature>
<evidence type="ECO:0000313" key="3">
    <source>
        <dbReference type="Proteomes" id="UP000694941"/>
    </source>
</evidence>
<feature type="region of interest" description="Disordered" evidence="2">
    <location>
        <begin position="1778"/>
        <end position="1917"/>
    </location>
</feature>
<feature type="compositionally biased region" description="Low complexity" evidence="2">
    <location>
        <begin position="1566"/>
        <end position="1576"/>
    </location>
</feature>
<dbReference type="PROSITE" id="PS50096">
    <property type="entry name" value="IQ"/>
    <property type="match status" value="1"/>
</dbReference>
<feature type="compositionally biased region" description="Polar residues" evidence="2">
    <location>
        <begin position="652"/>
        <end position="661"/>
    </location>
</feature>
<protein>
    <submittedName>
        <fullName evidence="4 5">Centrosome-associated protein 350-like isoform X1</fullName>
    </submittedName>
</protein>
<dbReference type="SMART" id="SM00015">
    <property type="entry name" value="IQ"/>
    <property type="match status" value="1"/>
</dbReference>
<keyword evidence="1" id="KW-0175">Coiled coil</keyword>
<keyword evidence="3" id="KW-1185">Reference proteome</keyword>
<feature type="compositionally biased region" description="Basic and acidic residues" evidence="2">
    <location>
        <begin position="1970"/>
        <end position="1983"/>
    </location>
</feature>
<feature type="compositionally biased region" description="Low complexity" evidence="2">
    <location>
        <begin position="1845"/>
        <end position="1861"/>
    </location>
</feature>
<feature type="region of interest" description="Disordered" evidence="2">
    <location>
        <begin position="1966"/>
        <end position="2034"/>
    </location>
</feature>
<feature type="compositionally biased region" description="Basic and acidic residues" evidence="2">
    <location>
        <begin position="1862"/>
        <end position="1885"/>
    </location>
</feature>